<organism evidence="3 4">
    <name type="scientific">Kytococcus sedentarius (strain ATCC 14392 / DSM 20547 / JCM 11482 / CCUG 33030 / NBRC 15357 / NCTC 11040 / CCM 314 / 541)</name>
    <name type="common">Micrococcus sedentarius</name>
    <dbReference type="NCBI Taxonomy" id="478801"/>
    <lineage>
        <taxon>Bacteria</taxon>
        <taxon>Bacillati</taxon>
        <taxon>Actinomycetota</taxon>
        <taxon>Actinomycetes</taxon>
        <taxon>Micrococcales</taxon>
        <taxon>Kytococcaceae</taxon>
        <taxon>Kytococcus</taxon>
    </lineage>
</organism>
<dbReference type="Proteomes" id="UP000006666">
    <property type="component" value="Chromosome"/>
</dbReference>
<dbReference type="Gene3D" id="3.10.350.10">
    <property type="entry name" value="LysM domain"/>
    <property type="match status" value="1"/>
</dbReference>
<evidence type="ECO:0000256" key="1">
    <source>
        <dbReference type="SAM" id="MobiDB-lite"/>
    </source>
</evidence>
<keyword evidence="2" id="KW-0812">Transmembrane</keyword>
<dbReference type="EMBL" id="CP001686">
    <property type="protein sequence ID" value="ACV05922.1"/>
    <property type="molecule type" value="Genomic_DNA"/>
</dbReference>
<feature type="transmembrane region" description="Helical" evidence="2">
    <location>
        <begin position="58"/>
        <end position="79"/>
    </location>
</feature>
<evidence type="ECO:0000256" key="2">
    <source>
        <dbReference type="SAM" id="Phobius"/>
    </source>
</evidence>
<dbReference type="KEGG" id="kse:Ksed_08680"/>
<sequence length="248" mass="24896">MEWTHATGTANPRSTAHTARLLAAAVAVACSAAAWVVGHRALAGARSAWGAPEPLEPLGWLVQAALAVVVAWLAAGFALEALAGLPGRLGGAVAGVRERLGPWGGGAVVSLVLGVLTSPAAAHAQDTPDPLDLSTLAPASSTAPVTPGQATPPEEPLPPGPAPASSTEPEPEPEPGTTATDRTVTVAPGDTLWEIAARSLGPQASAPAVDAEWRLWYAANREVIGADPHLLLPGTRLEAPATGTGADR</sequence>
<dbReference type="eggNOG" id="COG1652">
    <property type="taxonomic scope" value="Bacteria"/>
</dbReference>
<evidence type="ECO:0000313" key="4">
    <source>
        <dbReference type="Proteomes" id="UP000006666"/>
    </source>
</evidence>
<keyword evidence="2" id="KW-1133">Transmembrane helix</keyword>
<proteinExistence type="predicted"/>
<reference evidence="3 4" key="1">
    <citation type="journal article" date="2009" name="Stand. Genomic Sci.">
        <title>Complete genome sequence of Kytococcus sedentarius type strain (541).</title>
        <authorList>
            <person name="Sims D."/>
            <person name="Brettin T."/>
            <person name="Detter J.C."/>
            <person name="Han C."/>
            <person name="Lapidus A."/>
            <person name="Copeland A."/>
            <person name="Glavina Del Rio T."/>
            <person name="Nolan M."/>
            <person name="Chen F."/>
            <person name="Lucas S."/>
            <person name="Tice H."/>
            <person name="Cheng J.F."/>
            <person name="Bruce D."/>
            <person name="Goodwin L."/>
            <person name="Pitluck S."/>
            <person name="Ovchinnikova G."/>
            <person name="Pati A."/>
            <person name="Ivanova N."/>
            <person name="Mavrommatis K."/>
            <person name="Chen A."/>
            <person name="Palaniappan K."/>
            <person name="D'haeseleer P."/>
            <person name="Chain P."/>
            <person name="Bristow J."/>
            <person name="Eisen J.A."/>
            <person name="Markowitz V."/>
            <person name="Hugenholtz P."/>
            <person name="Schneider S."/>
            <person name="Goker M."/>
            <person name="Pukall R."/>
            <person name="Kyrpides N.C."/>
            <person name="Klenk H.P."/>
        </authorList>
    </citation>
    <scope>NUCLEOTIDE SEQUENCE [LARGE SCALE GENOMIC DNA]</scope>
    <source>
        <strain evidence="4">ATCC 14392 / DSM 20547 / JCM 11482 / CCUG 33030 / NBRC 15357 / NCTC 11040 / CCM 314 / 541</strain>
    </source>
</reference>
<feature type="compositionally biased region" description="Pro residues" evidence="1">
    <location>
        <begin position="153"/>
        <end position="162"/>
    </location>
</feature>
<dbReference type="InterPro" id="IPR018392">
    <property type="entry name" value="LysM"/>
</dbReference>
<dbReference type="AlphaFoldDB" id="C7NFI7"/>
<keyword evidence="2" id="KW-0472">Membrane</keyword>
<gene>
    <name evidence="3" type="ordered locus">Ksed_08680</name>
</gene>
<accession>C7NFI7</accession>
<dbReference type="STRING" id="478801.Ksed_08680"/>
<dbReference type="CDD" id="cd00118">
    <property type="entry name" value="LysM"/>
    <property type="match status" value="1"/>
</dbReference>
<name>C7NFI7_KYTSD</name>
<protein>
    <submittedName>
        <fullName evidence="3">LysM domain-containing protein</fullName>
    </submittedName>
</protein>
<evidence type="ECO:0000313" key="3">
    <source>
        <dbReference type="EMBL" id="ACV05922.1"/>
    </source>
</evidence>
<dbReference type="InterPro" id="IPR036779">
    <property type="entry name" value="LysM_dom_sf"/>
</dbReference>
<dbReference type="HOGENOM" id="CLU_082660_0_0_11"/>
<feature type="transmembrane region" description="Helical" evidence="2">
    <location>
        <begin position="21"/>
        <end position="38"/>
    </location>
</feature>
<feature type="region of interest" description="Disordered" evidence="1">
    <location>
        <begin position="123"/>
        <end position="185"/>
    </location>
</feature>
<keyword evidence="4" id="KW-1185">Reference proteome</keyword>